<dbReference type="Proteomes" id="UP001176961">
    <property type="component" value="Unassembled WGS sequence"/>
</dbReference>
<sequence>MLPGEKFTVLSKSDVVFMSSKATVWRRETKVLQRDGDYFYGNETFVDCLAVVVDGSNSKCDGFVPLASNQVRAPRQASFYRLGLALRNVSPNDNGVYIGGVINRNNSFQRIPGCIFKLNLLKAVAALCLFSCLCEAASGISSIPKASIFDRSSILAPFKPKPARPVSPVRPVAQTIYAGKVFMLPNEKFTVLSKSDVVFMDSKATVWMRHTKVLQNDGEFFNGNETFVDCLAVALDGPNSKCDGFVPVVSNQVRAPRQASFYRLGLALRNVSPNDNGIYIGGVYNCVGVVLV</sequence>
<reference evidence="1" key="1">
    <citation type="submission" date="2023-07" db="EMBL/GenBank/DDBJ databases">
        <authorList>
            <consortium name="CYATHOMIX"/>
        </authorList>
    </citation>
    <scope>NUCLEOTIDE SEQUENCE</scope>
    <source>
        <strain evidence="1">N/A</strain>
    </source>
</reference>
<organism evidence="1 2">
    <name type="scientific">Cylicocyclus nassatus</name>
    <name type="common">Nematode worm</name>
    <dbReference type="NCBI Taxonomy" id="53992"/>
    <lineage>
        <taxon>Eukaryota</taxon>
        <taxon>Metazoa</taxon>
        <taxon>Ecdysozoa</taxon>
        <taxon>Nematoda</taxon>
        <taxon>Chromadorea</taxon>
        <taxon>Rhabditida</taxon>
        <taxon>Rhabditina</taxon>
        <taxon>Rhabditomorpha</taxon>
        <taxon>Strongyloidea</taxon>
        <taxon>Strongylidae</taxon>
        <taxon>Cylicocyclus</taxon>
    </lineage>
</organism>
<gene>
    <name evidence="1" type="ORF">CYNAS_LOCUS11216</name>
</gene>
<comment type="caution">
    <text evidence="1">The sequence shown here is derived from an EMBL/GenBank/DDBJ whole genome shotgun (WGS) entry which is preliminary data.</text>
</comment>
<evidence type="ECO:0000313" key="2">
    <source>
        <dbReference type="Proteomes" id="UP001176961"/>
    </source>
</evidence>
<proteinExistence type="predicted"/>
<keyword evidence="2" id="KW-1185">Reference proteome</keyword>
<protein>
    <submittedName>
        <fullName evidence="1">Uncharacterized protein</fullName>
    </submittedName>
</protein>
<dbReference type="EMBL" id="CATQJL010000223">
    <property type="protein sequence ID" value="CAJ0599233.1"/>
    <property type="molecule type" value="Genomic_DNA"/>
</dbReference>
<accession>A0AA36GVT4</accession>
<dbReference type="AlphaFoldDB" id="A0AA36GVT4"/>
<evidence type="ECO:0000313" key="1">
    <source>
        <dbReference type="EMBL" id="CAJ0599233.1"/>
    </source>
</evidence>
<name>A0AA36GVT4_CYLNA</name>